<feature type="transmembrane region" description="Helical" evidence="7">
    <location>
        <begin position="184"/>
        <end position="206"/>
    </location>
</feature>
<name>A0A559JZV3_9BACL</name>
<comment type="similarity">
    <text evidence="7">Belongs to the binding-protein-dependent transport system permease family.</text>
</comment>
<dbReference type="CDD" id="cd06261">
    <property type="entry name" value="TM_PBP2"/>
    <property type="match status" value="1"/>
</dbReference>
<dbReference type="PANTHER" id="PTHR43744">
    <property type="entry name" value="ABC TRANSPORTER PERMEASE PROTEIN MG189-RELATED-RELATED"/>
    <property type="match status" value="1"/>
</dbReference>
<keyword evidence="6 7" id="KW-0472">Membrane</keyword>
<organism evidence="9 10">
    <name type="scientific">Paenibacillus cremeus</name>
    <dbReference type="NCBI Taxonomy" id="2163881"/>
    <lineage>
        <taxon>Bacteria</taxon>
        <taxon>Bacillati</taxon>
        <taxon>Bacillota</taxon>
        <taxon>Bacilli</taxon>
        <taxon>Bacillales</taxon>
        <taxon>Paenibacillaceae</taxon>
        <taxon>Paenibacillus</taxon>
    </lineage>
</organism>
<keyword evidence="5 7" id="KW-1133">Transmembrane helix</keyword>
<evidence type="ECO:0000256" key="3">
    <source>
        <dbReference type="ARBA" id="ARBA00022475"/>
    </source>
</evidence>
<keyword evidence="4 7" id="KW-0812">Transmembrane</keyword>
<dbReference type="SUPFAM" id="SSF161098">
    <property type="entry name" value="MetI-like"/>
    <property type="match status" value="1"/>
</dbReference>
<keyword evidence="10" id="KW-1185">Reference proteome</keyword>
<proteinExistence type="inferred from homology"/>
<dbReference type="Proteomes" id="UP000317036">
    <property type="component" value="Unassembled WGS sequence"/>
</dbReference>
<gene>
    <name evidence="9" type="ORF">FPZ49_30320</name>
</gene>
<feature type="transmembrane region" description="Helical" evidence="7">
    <location>
        <begin position="80"/>
        <end position="100"/>
    </location>
</feature>
<evidence type="ECO:0000259" key="8">
    <source>
        <dbReference type="PROSITE" id="PS50928"/>
    </source>
</evidence>
<dbReference type="OrthoDB" id="9810086at2"/>
<feature type="domain" description="ABC transmembrane type-1" evidence="8">
    <location>
        <begin position="76"/>
        <end position="277"/>
    </location>
</feature>
<keyword evidence="3" id="KW-1003">Cell membrane</keyword>
<evidence type="ECO:0000313" key="10">
    <source>
        <dbReference type="Proteomes" id="UP000317036"/>
    </source>
</evidence>
<evidence type="ECO:0000256" key="4">
    <source>
        <dbReference type="ARBA" id="ARBA00022692"/>
    </source>
</evidence>
<dbReference type="PANTHER" id="PTHR43744:SF9">
    <property type="entry name" value="POLYGALACTURONAN_RHAMNOGALACTURONAN TRANSPORT SYSTEM PERMEASE PROTEIN YTCP"/>
    <property type="match status" value="1"/>
</dbReference>
<protein>
    <submittedName>
        <fullName evidence="9">Carbohydrate ABC transporter permease</fullName>
    </submittedName>
</protein>
<evidence type="ECO:0000256" key="6">
    <source>
        <dbReference type="ARBA" id="ARBA00023136"/>
    </source>
</evidence>
<evidence type="ECO:0000256" key="5">
    <source>
        <dbReference type="ARBA" id="ARBA00022989"/>
    </source>
</evidence>
<evidence type="ECO:0000256" key="7">
    <source>
        <dbReference type="RuleBase" id="RU363032"/>
    </source>
</evidence>
<feature type="transmembrane region" description="Helical" evidence="7">
    <location>
        <begin position="143"/>
        <end position="163"/>
    </location>
</feature>
<feature type="transmembrane region" description="Helical" evidence="7">
    <location>
        <begin position="12"/>
        <end position="32"/>
    </location>
</feature>
<dbReference type="GO" id="GO:0055085">
    <property type="term" value="P:transmembrane transport"/>
    <property type="evidence" value="ECO:0007669"/>
    <property type="project" value="InterPro"/>
</dbReference>
<accession>A0A559JZV3</accession>
<dbReference type="Gene3D" id="1.10.3720.10">
    <property type="entry name" value="MetI-like"/>
    <property type="match status" value="1"/>
</dbReference>
<dbReference type="AlphaFoldDB" id="A0A559JZV3"/>
<feature type="transmembrane region" description="Helical" evidence="7">
    <location>
        <begin position="258"/>
        <end position="278"/>
    </location>
</feature>
<evidence type="ECO:0000256" key="2">
    <source>
        <dbReference type="ARBA" id="ARBA00022448"/>
    </source>
</evidence>
<dbReference type="PROSITE" id="PS50928">
    <property type="entry name" value="ABC_TM1"/>
    <property type="match status" value="1"/>
</dbReference>
<keyword evidence="2 7" id="KW-0813">Transport</keyword>
<dbReference type="InterPro" id="IPR000515">
    <property type="entry name" value="MetI-like"/>
</dbReference>
<feature type="transmembrane region" description="Helical" evidence="7">
    <location>
        <begin position="112"/>
        <end position="131"/>
    </location>
</feature>
<dbReference type="Pfam" id="PF00528">
    <property type="entry name" value="BPD_transp_1"/>
    <property type="match status" value="1"/>
</dbReference>
<dbReference type="GO" id="GO:0005886">
    <property type="term" value="C:plasma membrane"/>
    <property type="evidence" value="ECO:0007669"/>
    <property type="project" value="UniProtKB-SubCell"/>
</dbReference>
<sequence length="293" mass="32414">MTMKQTIAEKVFGVFNIAFLLFLTLITLYPFLYVAMASLSNPSELASHSGILLWPMGFNMDGYVSVFKNPNIITGYTNTIIYVVVGTAINVIITALGAYVLSRKGVMLRDSIMMMIVFTMFFSGGLIPNYLLVKSLGMFDTMWALILPGAISTYNLIIMRTAFAAIPESLEESARIDGAGDLTILFKIVIPLSQAVIAVMILFYAVAHWNSWFSAMIYLRNRDAYPLQLFLREILINSSTDSMITGSSGSDKEAISEIIKYCTIIVATLPIIVVYPFLQKYFTKGVMIGAVKG</sequence>
<comment type="caution">
    <text evidence="9">The sequence shown here is derived from an EMBL/GenBank/DDBJ whole genome shotgun (WGS) entry which is preliminary data.</text>
</comment>
<dbReference type="EMBL" id="VNJI01000059">
    <property type="protein sequence ID" value="TVY05419.1"/>
    <property type="molecule type" value="Genomic_DNA"/>
</dbReference>
<evidence type="ECO:0000256" key="1">
    <source>
        <dbReference type="ARBA" id="ARBA00004651"/>
    </source>
</evidence>
<comment type="subcellular location">
    <subcellularLocation>
        <location evidence="1 7">Cell membrane</location>
        <topology evidence="1 7">Multi-pass membrane protein</topology>
    </subcellularLocation>
</comment>
<reference evidence="9 10" key="1">
    <citation type="submission" date="2019-07" db="EMBL/GenBank/DDBJ databases">
        <authorList>
            <person name="Kim J."/>
        </authorList>
    </citation>
    <scope>NUCLEOTIDE SEQUENCE [LARGE SCALE GENOMIC DNA]</scope>
    <source>
        <strain evidence="9 10">JC52</strain>
    </source>
</reference>
<evidence type="ECO:0000313" key="9">
    <source>
        <dbReference type="EMBL" id="TVY05419.1"/>
    </source>
</evidence>
<dbReference type="InterPro" id="IPR035906">
    <property type="entry name" value="MetI-like_sf"/>
</dbReference>